<organism evidence="2 3">
    <name type="scientific">Exophiala viscosa</name>
    <dbReference type="NCBI Taxonomy" id="2486360"/>
    <lineage>
        <taxon>Eukaryota</taxon>
        <taxon>Fungi</taxon>
        <taxon>Dikarya</taxon>
        <taxon>Ascomycota</taxon>
        <taxon>Pezizomycotina</taxon>
        <taxon>Eurotiomycetes</taxon>
        <taxon>Chaetothyriomycetidae</taxon>
        <taxon>Chaetothyriales</taxon>
        <taxon>Herpotrichiellaceae</taxon>
        <taxon>Exophiala</taxon>
    </lineage>
</organism>
<evidence type="ECO:0000313" key="2">
    <source>
        <dbReference type="EMBL" id="KAI1612637.1"/>
    </source>
</evidence>
<evidence type="ECO:0000313" key="3">
    <source>
        <dbReference type="Proteomes" id="UP001203852"/>
    </source>
</evidence>
<comment type="caution">
    <text evidence="2">The sequence shown here is derived from an EMBL/GenBank/DDBJ whole genome shotgun (WGS) entry which is preliminary data.</text>
</comment>
<accession>A0AAN6ICD1</accession>
<evidence type="ECO:0000256" key="1">
    <source>
        <dbReference type="SAM" id="Phobius"/>
    </source>
</evidence>
<dbReference type="EMBL" id="MU404354">
    <property type="protein sequence ID" value="KAI1612637.1"/>
    <property type="molecule type" value="Genomic_DNA"/>
</dbReference>
<protein>
    <submittedName>
        <fullName evidence="2">Uncharacterized protein</fullName>
    </submittedName>
</protein>
<keyword evidence="1" id="KW-1133">Transmembrane helix</keyword>
<dbReference type="Proteomes" id="UP001203852">
    <property type="component" value="Unassembled WGS sequence"/>
</dbReference>
<dbReference type="Pfam" id="PF11927">
    <property type="entry name" value="HODM_asu-like"/>
    <property type="match status" value="1"/>
</dbReference>
<dbReference type="AlphaFoldDB" id="A0AAN6ICD1"/>
<dbReference type="InterPro" id="IPR021848">
    <property type="entry name" value="HODM_asu-like"/>
</dbReference>
<keyword evidence="1" id="KW-0472">Membrane</keyword>
<gene>
    <name evidence="2" type="ORF">EDD36DRAFT_452235</name>
</gene>
<proteinExistence type="predicted"/>
<name>A0AAN6ICD1_9EURO</name>
<reference evidence="2" key="1">
    <citation type="journal article" date="2022" name="bioRxiv">
        <title>Deciphering the potential niche of two novel black yeast fungi from a biological soil crust based on their genomes, phenotypes, and melanin regulation.</title>
        <authorList>
            <consortium name="DOE Joint Genome Institute"/>
            <person name="Carr E.C."/>
            <person name="Barton Q."/>
            <person name="Grambo S."/>
            <person name="Sullivan M."/>
            <person name="Renfro C.M."/>
            <person name="Kuo A."/>
            <person name="Pangilinan J."/>
            <person name="Lipzen A."/>
            <person name="Keymanesh K."/>
            <person name="Savage E."/>
            <person name="Barry K."/>
            <person name="Grigoriev I.V."/>
            <person name="Riekhof W.R."/>
            <person name="Harris S.S."/>
        </authorList>
    </citation>
    <scope>NUCLEOTIDE SEQUENCE</scope>
    <source>
        <strain evidence="2">JF 03-4F</strain>
    </source>
</reference>
<sequence length="396" mass="46025">MISQTWNVAQAKAVTNIFWVILAGGLVSWVVILLVRRAPKSEAHVESVPKSEPLFQTPAPKPLDLSEKDLNAPILYRPCKHGPNFITMGLRKVEWDDLIEMDSNFMEYHDIKAQELKKDFKSHVQYLDNPNVRDACCETYEEIAMYLTHRYPRVFKLEGDYVRNVATGEQFPFPETDAAKALAHAALMVQDDLILMVEEEDGQYHLDAGAVCLPGFWRLHEKYRMSLDTLHIEAGVPHYEEKLMKSMNRYFKTMTVDKPITRNNFFIQLDDGLHWSHRMGDQDGSEVASWERSDSTNLHVEEVHFRSERQTLRRLPRSKSLLFTVRTYFEPITVIAQEPHIPGRLAEAIRSWDDTVSKYKGKKHWEHILLPYLDEQHRLQVENGVMETKEEGAFPF</sequence>
<keyword evidence="1" id="KW-0812">Transmembrane</keyword>
<feature type="transmembrane region" description="Helical" evidence="1">
    <location>
        <begin position="17"/>
        <end position="35"/>
    </location>
</feature>
<keyword evidence="3" id="KW-1185">Reference proteome</keyword>